<dbReference type="Pfam" id="PF07690">
    <property type="entry name" value="MFS_1"/>
    <property type="match status" value="1"/>
</dbReference>
<evidence type="ECO:0000256" key="5">
    <source>
        <dbReference type="ARBA" id="ARBA00023251"/>
    </source>
</evidence>
<dbReference type="PANTHER" id="PTHR42718">
    <property type="entry name" value="MAJOR FACILITATOR SUPERFAMILY MULTIDRUG TRANSPORTER MFSC"/>
    <property type="match status" value="1"/>
</dbReference>
<feature type="transmembrane region" description="Helical" evidence="7">
    <location>
        <begin position="402"/>
        <end position="421"/>
    </location>
</feature>
<dbReference type="PANTHER" id="PTHR42718:SF49">
    <property type="entry name" value="EXPORT PROTEIN"/>
    <property type="match status" value="1"/>
</dbReference>
<dbReference type="InterPro" id="IPR036259">
    <property type="entry name" value="MFS_trans_sf"/>
</dbReference>
<feature type="transmembrane region" description="Helical" evidence="7">
    <location>
        <begin position="266"/>
        <end position="285"/>
    </location>
</feature>
<feature type="transmembrane region" description="Helical" evidence="7">
    <location>
        <begin position="145"/>
        <end position="166"/>
    </location>
</feature>
<proteinExistence type="predicted"/>
<comment type="subcellular location">
    <subcellularLocation>
        <location evidence="1">Cell membrane</location>
        <topology evidence="1">Multi-pass membrane protein</topology>
    </subcellularLocation>
</comment>
<reference evidence="9 10" key="1">
    <citation type="journal article" date="2010" name="Genome Biol. Evol.">
        <title>The sequence of a 1.8-mb bacterial linear plasmid reveals a rich evolutionary reservoir of secondary metabolic pathways.</title>
        <authorList>
            <person name="Medema M.H."/>
            <person name="Trefzer A."/>
            <person name="Kovalchuk A."/>
            <person name="van den Berg M."/>
            <person name="Mueller U."/>
            <person name="Heijne W."/>
            <person name="Wu L."/>
            <person name="Alam M.T."/>
            <person name="Ronning C.M."/>
            <person name="Nierman W.C."/>
            <person name="Bovenberg R.A.L."/>
            <person name="Breitling R."/>
            <person name="Takano E."/>
        </authorList>
    </citation>
    <scope>NUCLEOTIDE SEQUENCE [LARGE SCALE GENOMIC DNA]</scope>
    <source>
        <strain evidence="10">ATCC 27064 / DSM 738 / JCM 4710 / NBRC 13307 / NCIMB 12785 / NRRL 3585 / VKM Ac-602</strain>
    </source>
</reference>
<dbReference type="eggNOG" id="COG0477">
    <property type="taxonomic scope" value="Bacteria"/>
</dbReference>
<feature type="domain" description="Major facilitator superfamily (MFS) profile" evidence="8">
    <location>
        <begin position="79"/>
        <end position="587"/>
    </location>
</feature>
<feature type="transmembrane region" description="Helical" evidence="7">
    <location>
        <begin position="340"/>
        <end position="360"/>
    </location>
</feature>
<feature type="compositionally biased region" description="Low complexity" evidence="6">
    <location>
        <begin position="14"/>
        <end position="38"/>
    </location>
</feature>
<dbReference type="CDD" id="cd17321">
    <property type="entry name" value="MFS_MMR_MDR_like"/>
    <property type="match status" value="1"/>
</dbReference>
<feature type="transmembrane region" description="Helical" evidence="7">
    <location>
        <begin position="78"/>
        <end position="102"/>
    </location>
</feature>
<feature type="transmembrane region" description="Helical" evidence="7">
    <location>
        <begin position="114"/>
        <end position="133"/>
    </location>
</feature>
<evidence type="ECO:0000256" key="7">
    <source>
        <dbReference type="SAM" id="Phobius"/>
    </source>
</evidence>
<feature type="transmembrane region" description="Helical" evidence="7">
    <location>
        <begin position="208"/>
        <end position="230"/>
    </location>
</feature>
<feature type="region of interest" description="Disordered" evidence="6">
    <location>
        <begin position="1"/>
        <end position="73"/>
    </location>
</feature>
<keyword evidence="2 7" id="KW-0812">Transmembrane</keyword>
<dbReference type="Proteomes" id="UP000002357">
    <property type="component" value="Chromosome"/>
</dbReference>
<evidence type="ECO:0000256" key="3">
    <source>
        <dbReference type="ARBA" id="ARBA00022989"/>
    </source>
</evidence>
<feature type="transmembrane region" description="Helical" evidence="7">
    <location>
        <begin position="297"/>
        <end position="319"/>
    </location>
</feature>
<evidence type="ECO:0000313" key="9">
    <source>
        <dbReference type="EMBL" id="EFG08287.1"/>
    </source>
</evidence>
<organism evidence="9 10">
    <name type="scientific">Streptomyces clavuligerus</name>
    <dbReference type="NCBI Taxonomy" id="1901"/>
    <lineage>
        <taxon>Bacteria</taxon>
        <taxon>Bacillati</taxon>
        <taxon>Actinomycetota</taxon>
        <taxon>Actinomycetes</taxon>
        <taxon>Kitasatosporales</taxon>
        <taxon>Streptomycetaceae</taxon>
        <taxon>Streptomyces</taxon>
    </lineage>
</organism>
<dbReference type="GO" id="GO:0005886">
    <property type="term" value="C:plasma membrane"/>
    <property type="evidence" value="ECO:0007669"/>
    <property type="project" value="UniProtKB-SubCell"/>
</dbReference>
<feature type="transmembrane region" description="Helical" evidence="7">
    <location>
        <begin position="372"/>
        <end position="390"/>
    </location>
</feature>
<evidence type="ECO:0000256" key="1">
    <source>
        <dbReference type="ARBA" id="ARBA00004651"/>
    </source>
</evidence>
<evidence type="ECO:0000256" key="6">
    <source>
        <dbReference type="SAM" id="MobiDB-lite"/>
    </source>
</evidence>
<evidence type="ECO:0000256" key="4">
    <source>
        <dbReference type="ARBA" id="ARBA00023136"/>
    </source>
</evidence>
<dbReference type="EMBL" id="CM000913">
    <property type="protein sequence ID" value="EFG08287.1"/>
    <property type="molecule type" value="Genomic_DNA"/>
</dbReference>
<feature type="transmembrane region" description="Helical" evidence="7">
    <location>
        <begin position="564"/>
        <end position="583"/>
    </location>
</feature>
<dbReference type="PRINTS" id="PR01036">
    <property type="entry name" value="TCRTETB"/>
</dbReference>
<dbReference type="GO" id="GO:0046677">
    <property type="term" value="P:response to antibiotic"/>
    <property type="evidence" value="ECO:0007669"/>
    <property type="project" value="UniProtKB-KW"/>
</dbReference>
<dbReference type="PROSITE" id="PS50850">
    <property type="entry name" value="MFS"/>
    <property type="match status" value="1"/>
</dbReference>
<dbReference type="Gene3D" id="1.20.1720.10">
    <property type="entry name" value="Multidrug resistance protein D"/>
    <property type="match status" value="1"/>
</dbReference>
<dbReference type="STRING" id="1901.BB341_12520"/>
<feature type="region of interest" description="Disordered" evidence="6">
    <location>
        <begin position="520"/>
        <end position="540"/>
    </location>
</feature>
<keyword evidence="10" id="KW-1185">Reference proteome</keyword>
<name>E2PYV6_STRCL</name>
<feature type="transmembrane region" description="Helical" evidence="7">
    <location>
        <begin position="178"/>
        <end position="201"/>
    </location>
</feature>
<evidence type="ECO:0000256" key="2">
    <source>
        <dbReference type="ARBA" id="ARBA00022692"/>
    </source>
</evidence>
<dbReference type="InterPro" id="IPR011701">
    <property type="entry name" value="MFS"/>
</dbReference>
<feature type="transmembrane region" description="Helical" evidence="7">
    <location>
        <begin position="236"/>
        <end position="254"/>
    </location>
</feature>
<dbReference type="RefSeq" id="WP_003961273.1">
    <property type="nucleotide sequence ID" value="NZ_CM000913.1"/>
</dbReference>
<evidence type="ECO:0000313" key="10">
    <source>
        <dbReference type="Proteomes" id="UP000002357"/>
    </source>
</evidence>
<dbReference type="Gene3D" id="1.20.1250.20">
    <property type="entry name" value="MFS general substrate transporter like domains"/>
    <property type="match status" value="1"/>
</dbReference>
<dbReference type="InterPro" id="IPR020846">
    <property type="entry name" value="MFS_dom"/>
</dbReference>
<sequence length="603" mass="60164">MSGEGGPGPGPSGGYTAPAGTGQAGGLAPDPAPGAALGTVPEVRPLPGGVPADGPGPGGPDGPGPGGGGPGPATSRPLALAAMMFAVAMTFVDQTVVAVAAPDIAAELGLSSSGIRWVVNSYLLTLAACFALGGRLADIHGHRRVTLIGTGVFAAASVLCGCAPAGPYAQTWMVVFRAVQGVGAALLFPAALAVVTAVFPVRRRGRALALFFGLSGAFTAVGPLIGGVLTAWTWRAVFWVNVPVAVVAIILTLLARVPGTGRGGRLDLPGAVLAALGMGLSVLGLQQASEWGWESAATWGCVAAGAALLVAFCGYELRVPAQPLIRLRVFRDRAFSADTAVLFFAMLAFVPLFFFVSGYARVSLGASPQGAALHLLVFFLGFALASQAGGRALDRHGARPPLLLGSALAAVGFALWGLHLTRLSFGAHWPYVLLAGAGIGLLLAPASTDSVNRAIDASYGEVTGVTQTVRNYAAAVGLAVYGTLLSRITVDRVTGTLEERGVPGAVAKDAARDIARTVMGRGGQVSPGEPAGGGGGVGGGGVPEAVLRDAGAAIRTDFAEANQWVLYGMALALAAAFLCALAHPGTRVTAAGPGSTGDPSGPG</sequence>
<dbReference type="SUPFAM" id="SSF103473">
    <property type="entry name" value="MFS general substrate transporter"/>
    <property type="match status" value="1"/>
</dbReference>
<feature type="compositionally biased region" description="Gly residues" evidence="6">
    <location>
        <begin position="1"/>
        <end position="13"/>
    </location>
</feature>
<dbReference type="GeneID" id="93730253"/>
<keyword evidence="5" id="KW-0046">Antibiotic resistance</keyword>
<keyword evidence="3 7" id="KW-1133">Transmembrane helix</keyword>
<feature type="transmembrane region" description="Helical" evidence="7">
    <location>
        <begin position="427"/>
        <end position="444"/>
    </location>
</feature>
<gene>
    <name evidence="9" type="ORF">SCLAV_3216</name>
</gene>
<keyword evidence="4 7" id="KW-0472">Membrane</keyword>
<dbReference type="AlphaFoldDB" id="E2PYV6"/>
<dbReference type="KEGG" id="sclf:BB341_12520"/>
<dbReference type="GO" id="GO:0022857">
    <property type="term" value="F:transmembrane transporter activity"/>
    <property type="evidence" value="ECO:0007669"/>
    <property type="project" value="InterPro"/>
</dbReference>
<evidence type="ECO:0000259" key="8">
    <source>
        <dbReference type="PROSITE" id="PS50850"/>
    </source>
</evidence>
<accession>E2PYV6</accession>
<protein>
    <submittedName>
        <fullName evidence="9">Major facilitator superfamily permease</fullName>
    </submittedName>
</protein>
<dbReference type="OrthoDB" id="9781469at2"/>